<dbReference type="EMBL" id="JAVDYE010000001">
    <property type="protein sequence ID" value="MDR7381180.1"/>
    <property type="molecule type" value="Genomic_DNA"/>
</dbReference>
<dbReference type="Proteomes" id="UP001183585">
    <property type="component" value="Unassembled WGS sequence"/>
</dbReference>
<gene>
    <name evidence="1" type="ORF">J2S48_000695</name>
</gene>
<sequence>MELRYTVPIEMIVTLPDDPDDGDYDRAHQAVLDVLRTVASDDPAVRITNMVLDLPEPEEAAGT</sequence>
<evidence type="ECO:0008006" key="3">
    <source>
        <dbReference type="Google" id="ProtNLM"/>
    </source>
</evidence>
<dbReference type="RefSeq" id="WP_274997560.1">
    <property type="nucleotide sequence ID" value="NZ_JAJQQP010000016.1"/>
</dbReference>
<accession>A0ABU2CIL3</accession>
<proteinExistence type="predicted"/>
<keyword evidence="2" id="KW-1185">Reference proteome</keyword>
<evidence type="ECO:0000313" key="2">
    <source>
        <dbReference type="Proteomes" id="UP001183585"/>
    </source>
</evidence>
<organism evidence="1 2">
    <name type="scientific">Promicromonospora iranensis</name>
    <dbReference type="NCBI Taxonomy" id="1105144"/>
    <lineage>
        <taxon>Bacteria</taxon>
        <taxon>Bacillati</taxon>
        <taxon>Actinomycetota</taxon>
        <taxon>Actinomycetes</taxon>
        <taxon>Micrococcales</taxon>
        <taxon>Promicromonosporaceae</taxon>
        <taxon>Promicromonospora</taxon>
    </lineage>
</organism>
<comment type="caution">
    <text evidence="1">The sequence shown here is derived from an EMBL/GenBank/DDBJ whole genome shotgun (WGS) entry which is preliminary data.</text>
</comment>
<protein>
    <recommendedName>
        <fullName evidence="3">4-oxalocrotonate tautomerase</fullName>
    </recommendedName>
</protein>
<evidence type="ECO:0000313" key="1">
    <source>
        <dbReference type="EMBL" id="MDR7381180.1"/>
    </source>
</evidence>
<name>A0ABU2CIL3_9MICO</name>
<reference evidence="1 2" key="1">
    <citation type="submission" date="2023-07" db="EMBL/GenBank/DDBJ databases">
        <title>Sequencing the genomes of 1000 actinobacteria strains.</title>
        <authorList>
            <person name="Klenk H.-P."/>
        </authorList>
    </citation>
    <scope>NUCLEOTIDE SEQUENCE [LARGE SCALE GENOMIC DNA]</scope>
    <source>
        <strain evidence="1 2">DSM 45554</strain>
    </source>
</reference>